<gene>
    <name evidence="3" type="ORF">BZL30_6649</name>
</gene>
<sequence length="169" mass="18185">MPRFPPHPDRRPAIVAGASSGIGAATAIELAAHGFPVALGARRVDKCQEIAEKIQADGGEAVALPLDVTDPDSVTGFVCHATEQLGDIEVLVAGAGDTYFGRLHETDTETFESQVRIHLIGANRLATAVLPGMLERQRGDLIFVGSDVALRQRPHMGAYGRPRPGWWRW</sequence>
<dbReference type="PRINTS" id="PR00081">
    <property type="entry name" value="GDHRDH"/>
</dbReference>
<dbReference type="EMBL" id="MVBM01000006">
    <property type="protein sequence ID" value="OOK70466.1"/>
    <property type="molecule type" value="Genomic_DNA"/>
</dbReference>
<dbReference type="PANTHER" id="PTHR43669:SF3">
    <property type="entry name" value="ALCOHOL DEHYDROGENASE, PUTATIVE (AFU_ORTHOLOGUE AFUA_3G03445)-RELATED"/>
    <property type="match status" value="1"/>
</dbReference>
<evidence type="ECO:0000256" key="2">
    <source>
        <dbReference type="ARBA" id="ARBA00023002"/>
    </source>
</evidence>
<dbReference type="NCBIfam" id="NF005854">
    <property type="entry name" value="PRK07775.1"/>
    <property type="match status" value="1"/>
</dbReference>
<evidence type="ECO:0000256" key="1">
    <source>
        <dbReference type="ARBA" id="ARBA00006484"/>
    </source>
</evidence>
<dbReference type="CDD" id="cd05233">
    <property type="entry name" value="SDR_c"/>
    <property type="match status" value="1"/>
</dbReference>
<keyword evidence="2" id="KW-0560">Oxidoreductase</keyword>
<comment type="caution">
    <text evidence="3">The sequence shown here is derived from an EMBL/GenBank/DDBJ whole genome shotgun (WGS) entry which is preliminary data.</text>
</comment>
<comment type="similarity">
    <text evidence="1">Belongs to the short-chain dehydrogenases/reductases (SDR) family.</text>
</comment>
<dbReference type="InterPro" id="IPR002347">
    <property type="entry name" value="SDR_fam"/>
</dbReference>
<dbReference type="GO" id="GO:0016491">
    <property type="term" value="F:oxidoreductase activity"/>
    <property type="evidence" value="ECO:0007669"/>
    <property type="project" value="UniProtKB-KW"/>
</dbReference>
<dbReference type="SUPFAM" id="SSF51735">
    <property type="entry name" value="NAD(P)-binding Rossmann-fold domains"/>
    <property type="match status" value="1"/>
</dbReference>
<dbReference type="Proteomes" id="UP000189229">
    <property type="component" value="Unassembled WGS sequence"/>
</dbReference>
<dbReference type="Pfam" id="PF00106">
    <property type="entry name" value="adh_short"/>
    <property type="match status" value="1"/>
</dbReference>
<evidence type="ECO:0000313" key="4">
    <source>
        <dbReference type="Proteomes" id="UP000189229"/>
    </source>
</evidence>
<reference evidence="3 4" key="1">
    <citation type="submission" date="2017-02" db="EMBL/GenBank/DDBJ databases">
        <title>Complete genome sequences of Mycobacterium kansasii strains isolated from rhesus macaques.</title>
        <authorList>
            <person name="Panda A."/>
            <person name="Nagaraj S."/>
            <person name="Zhao X."/>
            <person name="Tettelin H."/>
            <person name="Detolla L.J."/>
        </authorList>
    </citation>
    <scope>NUCLEOTIDE SEQUENCE [LARGE SCALE GENOMIC DNA]</scope>
    <source>
        <strain evidence="3 4">11-3813</strain>
    </source>
</reference>
<dbReference type="PANTHER" id="PTHR43669">
    <property type="entry name" value="5-KETO-D-GLUCONATE 5-REDUCTASE"/>
    <property type="match status" value="1"/>
</dbReference>
<dbReference type="Gene3D" id="3.40.50.720">
    <property type="entry name" value="NAD(P)-binding Rossmann-like Domain"/>
    <property type="match status" value="1"/>
</dbReference>
<dbReference type="AlphaFoldDB" id="A0A1V3WV99"/>
<dbReference type="InterPro" id="IPR036291">
    <property type="entry name" value="NAD(P)-bd_dom_sf"/>
</dbReference>
<evidence type="ECO:0000313" key="3">
    <source>
        <dbReference type="EMBL" id="OOK70466.1"/>
    </source>
</evidence>
<organism evidence="3 4">
    <name type="scientific">Mycobacterium kansasii</name>
    <dbReference type="NCBI Taxonomy" id="1768"/>
    <lineage>
        <taxon>Bacteria</taxon>
        <taxon>Bacillati</taxon>
        <taxon>Actinomycetota</taxon>
        <taxon>Actinomycetes</taxon>
        <taxon>Mycobacteriales</taxon>
        <taxon>Mycobacteriaceae</taxon>
        <taxon>Mycobacterium</taxon>
    </lineage>
</organism>
<name>A0A1V3WV99_MYCKA</name>
<accession>A0A1V3WV99</accession>
<proteinExistence type="inferred from homology"/>
<protein>
    <submittedName>
        <fullName evidence="3">Short chain dehydrogenase family protein</fullName>
    </submittedName>
</protein>